<evidence type="ECO:0000259" key="16">
    <source>
        <dbReference type="PROSITE" id="PS50850"/>
    </source>
</evidence>
<evidence type="ECO:0000256" key="6">
    <source>
        <dbReference type="ARBA" id="ARBA00023136"/>
    </source>
</evidence>
<name>A0A8K1CRK5_PYTOL</name>
<comment type="similarity">
    <text evidence="14">Belongs to the major facilitator superfamily. Sugar transporter (TC 2.A.1.1) family.</text>
</comment>
<dbReference type="NCBIfam" id="TIGR00879">
    <property type="entry name" value="SP"/>
    <property type="match status" value="1"/>
</dbReference>
<dbReference type="PANTHER" id="PTHR23503:SF8">
    <property type="entry name" value="FACILITATED GLUCOSE TRANSPORTER PROTEIN 1"/>
    <property type="match status" value="1"/>
</dbReference>
<feature type="domain" description="Major facilitator superfamily (MFS) profile" evidence="16">
    <location>
        <begin position="61"/>
        <end position="502"/>
    </location>
</feature>
<accession>A0A8K1CRK5</accession>
<feature type="transmembrane region" description="Helical" evidence="15">
    <location>
        <begin position="449"/>
        <end position="468"/>
    </location>
</feature>
<evidence type="ECO:0000313" key="17">
    <source>
        <dbReference type="EMBL" id="TMW67445.1"/>
    </source>
</evidence>
<proteinExistence type="inferred from homology"/>
<evidence type="ECO:0000256" key="11">
    <source>
        <dbReference type="ARBA" id="ARBA00044668"/>
    </source>
</evidence>
<dbReference type="PROSITE" id="PS50850">
    <property type="entry name" value="MFS"/>
    <property type="match status" value="1"/>
</dbReference>
<dbReference type="SUPFAM" id="SSF103473">
    <property type="entry name" value="MFS general substrate transporter"/>
    <property type="match status" value="1"/>
</dbReference>
<evidence type="ECO:0000256" key="2">
    <source>
        <dbReference type="ARBA" id="ARBA00011738"/>
    </source>
</evidence>
<reference evidence="17" key="1">
    <citation type="submission" date="2019-03" db="EMBL/GenBank/DDBJ databases">
        <title>Long read genome sequence of the mycoparasitic Pythium oligandrum ATCC 38472 isolated from sugarbeet rhizosphere.</title>
        <authorList>
            <person name="Gaulin E."/>
        </authorList>
    </citation>
    <scope>NUCLEOTIDE SEQUENCE</scope>
    <source>
        <strain evidence="17">ATCC 38472_TT</strain>
    </source>
</reference>
<evidence type="ECO:0000256" key="3">
    <source>
        <dbReference type="ARBA" id="ARBA00022448"/>
    </source>
</evidence>
<keyword evidence="4 15" id="KW-0812">Transmembrane</keyword>
<feature type="transmembrane region" description="Helical" evidence="15">
    <location>
        <begin position="321"/>
        <end position="342"/>
    </location>
</feature>
<dbReference type="InterPro" id="IPR045263">
    <property type="entry name" value="GLUT"/>
</dbReference>
<comment type="catalytic activity">
    <reaction evidence="8">
        <text>D-glucose(out) = D-glucose(in)</text>
        <dbReference type="Rhea" id="RHEA:60376"/>
        <dbReference type="ChEBI" id="CHEBI:4167"/>
    </reaction>
    <physiologicalReaction direction="left-to-right" evidence="8">
        <dbReference type="Rhea" id="RHEA:60377"/>
    </physiologicalReaction>
</comment>
<evidence type="ECO:0000256" key="14">
    <source>
        <dbReference type="RuleBase" id="RU003346"/>
    </source>
</evidence>
<evidence type="ECO:0000256" key="1">
    <source>
        <dbReference type="ARBA" id="ARBA00004141"/>
    </source>
</evidence>
<dbReference type="PANTHER" id="PTHR23503">
    <property type="entry name" value="SOLUTE CARRIER FAMILY 2"/>
    <property type="match status" value="1"/>
</dbReference>
<feature type="transmembrane region" description="Helical" evidence="15">
    <location>
        <begin position="474"/>
        <end position="495"/>
    </location>
</feature>
<dbReference type="OrthoDB" id="263957at2759"/>
<comment type="catalytic activity">
    <reaction evidence="12">
        <text>D-fructose(out) = D-fructose(in)</text>
        <dbReference type="Rhea" id="RHEA:60372"/>
        <dbReference type="ChEBI" id="CHEBI:37721"/>
    </reaction>
    <physiologicalReaction direction="left-to-right" evidence="12">
        <dbReference type="Rhea" id="RHEA:60373"/>
    </physiologicalReaction>
</comment>
<evidence type="ECO:0000256" key="13">
    <source>
        <dbReference type="ARBA" id="ARBA00044780"/>
    </source>
</evidence>
<feature type="transmembrane region" description="Helical" evidence="15">
    <location>
        <begin position="222"/>
        <end position="245"/>
    </location>
</feature>
<comment type="catalytic activity">
    <reaction evidence="10">
        <text>D-mannose(out) = D-mannose(in)</text>
        <dbReference type="Rhea" id="RHEA:78391"/>
        <dbReference type="ChEBI" id="CHEBI:4208"/>
    </reaction>
    <physiologicalReaction direction="left-to-right" evidence="10">
        <dbReference type="Rhea" id="RHEA:78392"/>
    </physiologicalReaction>
</comment>
<dbReference type="InterPro" id="IPR005829">
    <property type="entry name" value="Sugar_transporter_CS"/>
</dbReference>
<evidence type="ECO:0000256" key="8">
    <source>
        <dbReference type="ARBA" id="ARBA00044648"/>
    </source>
</evidence>
<keyword evidence="6 15" id="KW-0472">Membrane</keyword>
<comment type="subunit">
    <text evidence="2">Homodimer.</text>
</comment>
<dbReference type="GO" id="GO:0016020">
    <property type="term" value="C:membrane"/>
    <property type="evidence" value="ECO:0007669"/>
    <property type="project" value="UniProtKB-SubCell"/>
</dbReference>
<gene>
    <name evidence="17" type="ORF">Poli38472_011065</name>
</gene>
<comment type="catalytic activity">
    <reaction evidence="9">
        <text>D-xylose(out) = D-xylose(in)</text>
        <dbReference type="Rhea" id="RHEA:78427"/>
        <dbReference type="ChEBI" id="CHEBI:53455"/>
    </reaction>
    <physiologicalReaction direction="left-to-right" evidence="9">
        <dbReference type="Rhea" id="RHEA:78428"/>
    </physiologicalReaction>
</comment>
<dbReference type="Pfam" id="PF00083">
    <property type="entry name" value="Sugar_tr"/>
    <property type="match status" value="1"/>
</dbReference>
<evidence type="ECO:0000256" key="12">
    <source>
        <dbReference type="ARBA" id="ARBA00044710"/>
    </source>
</evidence>
<organism evidence="17 18">
    <name type="scientific">Pythium oligandrum</name>
    <name type="common">Mycoparasitic fungus</name>
    <dbReference type="NCBI Taxonomy" id="41045"/>
    <lineage>
        <taxon>Eukaryota</taxon>
        <taxon>Sar</taxon>
        <taxon>Stramenopiles</taxon>
        <taxon>Oomycota</taxon>
        <taxon>Peronosporomycetes</taxon>
        <taxon>Pythiales</taxon>
        <taxon>Pythiaceae</taxon>
        <taxon>Pythium</taxon>
    </lineage>
</organism>
<feature type="transmembrane region" description="Helical" evidence="15">
    <location>
        <begin position="106"/>
        <end position="125"/>
    </location>
</feature>
<dbReference type="AlphaFoldDB" id="A0A8K1CRK5"/>
<keyword evidence="18" id="KW-1185">Reference proteome</keyword>
<feature type="transmembrane region" description="Helical" evidence="15">
    <location>
        <begin position="387"/>
        <end position="407"/>
    </location>
</feature>
<evidence type="ECO:0000256" key="10">
    <source>
        <dbReference type="ARBA" id="ARBA00044662"/>
    </source>
</evidence>
<keyword evidence="3 14" id="KW-0813">Transport</keyword>
<feature type="transmembrane region" description="Helical" evidence="15">
    <location>
        <begin position="137"/>
        <end position="159"/>
    </location>
</feature>
<dbReference type="Proteomes" id="UP000794436">
    <property type="component" value="Unassembled WGS sequence"/>
</dbReference>
<comment type="caution">
    <text evidence="17">The sequence shown here is derived from an EMBL/GenBank/DDBJ whole genome shotgun (WGS) entry which is preliminary data.</text>
</comment>
<evidence type="ECO:0000256" key="4">
    <source>
        <dbReference type="ARBA" id="ARBA00022692"/>
    </source>
</evidence>
<evidence type="ECO:0000256" key="7">
    <source>
        <dbReference type="ARBA" id="ARBA00044637"/>
    </source>
</evidence>
<dbReference type="InterPro" id="IPR020846">
    <property type="entry name" value="MFS_dom"/>
</dbReference>
<comment type="catalytic activity">
    <reaction evidence="11">
        <text>D-glucosamine(out) = D-glucosamine(in)</text>
        <dbReference type="Rhea" id="RHEA:78423"/>
        <dbReference type="ChEBI" id="CHEBI:58723"/>
    </reaction>
    <physiologicalReaction direction="left-to-right" evidence="11">
        <dbReference type="Rhea" id="RHEA:78424"/>
    </physiologicalReaction>
</comment>
<dbReference type="InterPro" id="IPR036259">
    <property type="entry name" value="MFS_trans_sf"/>
</dbReference>
<feature type="transmembrane region" description="Helical" evidence="15">
    <location>
        <begin position="413"/>
        <end position="437"/>
    </location>
</feature>
<evidence type="ECO:0000256" key="9">
    <source>
        <dbReference type="ARBA" id="ARBA00044656"/>
    </source>
</evidence>
<sequence length="524" mass="56328">MAPTSFASLDPEPSLKPVVVDFVGLASPTPLQEDDQERVNESPYDSMTVNRILYTSVALALLHPMQIGWAVSQLNLSTFHDQDSCNARPVAPGTCVMFPGHSNGEWSWVVNLWIAGAVLGSIGCARLSDRVGRKKALALNAIVIIIGAAIQASASSLTIYALGRLVSGVASGAASALPNSYINEISPPHLRNRLGTLYQIMVCSFIILVSASFVFANTSTGWRYIGGFPIVLGGLFLLGAPSLLVESPAWLLEKGRRDEAEQELARLFGEHNVQLALSWLDPHDSSDATASKIEELLETPEHGNQAPASPWKTLFSPEYRLQTIIAVVLAFGQQVSGINVAFMYSSSMFKDAGVQDDRIGSMIVNVVNLMPTLFAGGLGTRFGNRRMILLGHAGMGLSCVGIIFALSANSPGISIVFTALYVAAFATSVGPLVYVVITTMFPNALRASGTSLCLFSNWSGQMIIGIGYPYVSDALGALAFLPFLVMLLCLGLFHYKFLPETTGKTTEEVQEIFRSRRRNKSLTA</sequence>
<evidence type="ECO:0000256" key="15">
    <source>
        <dbReference type="SAM" id="Phobius"/>
    </source>
</evidence>
<dbReference type="GO" id="GO:0015149">
    <property type="term" value="F:hexose transmembrane transporter activity"/>
    <property type="evidence" value="ECO:0007669"/>
    <property type="project" value="TreeGrafter"/>
</dbReference>
<dbReference type="PROSITE" id="PS00217">
    <property type="entry name" value="SUGAR_TRANSPORT_2"/>
    <property type="match status" value="1"/>
</dbReference>
<dbReference type="Gene3D" id="1.20.1250.20">
    <property type="entry name" value="MFS general substrate transporter like domains"/>
    <property type="match status" value="1"/>
</dbReference>
<comment type="catalytic activity">
    <reaction evidence="7">
        <text>D-galactose(in) = D-galactose(out)</text>
        <dbReference type="Rhea" id="RHEA:34915"/>
        <dbReference type="ChEBI" id="CHEBI:4139"/>
    </reaction>
    <physiologicalReaction direction="right-to-left" evidence="7">
        <dbReference type="Rhea" id="RHEA:34917"/>
    </physiologicalReaction>
</comment>
<dbReference type="EMBL" id="SPLM01000004">
    <property type="protein sequence ID" value="TMW67445.1"/>
    <property type="molecule type" value="Genomic_DNA"/>
</dbReference>
<keyword evidence="5 15" id="KW-1133">Transmembrane helix</keyword>
<comment type="subcellular location">
    <subcellularLocation>
        <location evidence="1">Membrane</location>
        <topology evidence="1">Multi-pass membrane protein</topology>
    </subcellularLocation>
</comment>
<dbReference type="InterPro" id="IPR003663">
    <property type="entry name" value="Sugar/inositol_transpt"/>
</dbReference>
<evidence type="ECO:0000313" key="18">
    <source>
        <dbReference type="Proteomes" id="UP000794436"/>
    </source>
</evidence>
<dbReference type="InterPro" id="IPR005828">
    <property type="entry name" value="MFS_sugar_transport-like"/>
</dbReference>
<evidence type="ECO:0000256" key="5">
    <source>
        <dbReference type="ARBA" id="ARBA00022989"/>
    </source>
</evidence>
<dbReference type="PRINTS" id="PR00171">
    <property type="entry name" value="SUGRTRNSPORT"/>
</dbReference>
<protein>
    <recommendedName>
        <fullName evidence="13">Hexose transporter 1</fullName>
    </recommendedName>
</protein>
<feature type="transmembrane region" description="Helical" evidence="15">
    <location>
        <begin position="194"/>
        <end position="216"/>
    </location>
</feature>